<evidence type="ECO:0008006" key="17">
    <source>
        <dbReference type="Google" id="ProtNLM"/>
    </source>
</evidence>
<evidence type="ECO:0000256" key="6">
    <source>
        <dbReference type="ARBA" id="ARBA00022617"/>
    </source>
</evidence>
<evidence type="ECO:0000256" key="9">
    <source>
        <dbReference type="ARBA" id="ARBA00022848"/>
    </source>
</evidence>
<evidence type="ECO:0000256" key="10">
    <source>
        <dbReference type="ARBA" id="ARBA00023002"/>
    </source>
</evidence>
<evidence type="ECO:0000256" key="11">
    <source>
        <dbReference type="ARBA" id="ARBA00023004"/>
    </source>
</evidence>
<organism evidence="15 16">
    <name type="scientific">Polypedilum vanderplanki</name>
    <name type="common">Sleeping chironomid midge</name>
    <dbReference type="NCBI Taxonomy" id="319348"/>
    <lineage>
        <taxon>Eukaryota</taxon>
        <taxon>Metazoa</taxon>
        <taxon>Ecdysozoa</taxon>
        <taxon>Arthropoda</taxon>
        <taxon>Hexapoda</taxon>
        <taxon>Insecta</taxon>
        <taxon>Pterygota</taxon>
        <taxon>Neoptera</taxon>
        <taxon>Endopterygota</taxon>
        <taxon>Diptera</taxon>
        <taxon>Nematocera</taxon>
        <taxon>Chironomoidea</taxon>
        <taxon>Chironomidae</taxon>
        <taxon>Chironominae</taxon>
        <taxon>Polypedilum</taxon>
        <taxon>Polypedilum</taxon>
    </lineage>
</organism>
<feature type="binding site" description="axial binding residue" evidence="14">
    <location>
        <position position="432"/>
    </location>
    <ligand>
        <name>heme</name>
        <dbReference type="ChEBI" id="CHEBI:30413"/>
    </ligand>
    <ligandPart>
        <name>Fe</name>
        <dbReference type="ChEBI" id="CHEBI:18248"/>
    </ligandPart>
</feature>
<dbReference type="GO" id="GO:0005789">
    <property type="term" value="C:endoplasmic reticulum membrane"/>
    <property type="evidence" value="ECO:0007669"/>
    <property type="project" value="UniProtKB-SubCell"/>
</dbReference>
<dbReference type="PANTHER" id="PTHR24292">
    <property type="entry name" value="CYTOCHROME P450"/>
    <property type="match status" value="1"/>
</dbReference>
<comment type="subcellular location">
    <subcellularLocation>
        <location evidence="4">Endoplasmic reticulum membrane</location>
        <topology evidence="4">Peripheral membrane protein</topology>
    </subcellularLocation>
    <subcellularLocation>
        <location evidence="3">Microsome membrane</location>
        <topology evidence="3">Peripheral membrane protein</topology>
    </subcellularLocation>
</comment>
<evidence type="ECO:0000256" key="13">
    <source>
        <dbReference type="ARBA" id="ARBA00023136"/>
    </source>
</evidence>
<dbReference type="GO" id="GO:0005506">
    <property type="term" value="F:iron ion binding"/>
    <property type="evidence" value="ECO:0007669"/>
    <property type="project" value="InterPro"/>
</dbReference>
<evidence type="ECO:0000313" key="15">
    <source>
        <dbReference type="EMBL" id="KAG5674636.1"/>
    </source>
</evidence>
<dbReference type="PRINTS" id="PR00385">
    <property type="entry name" value="P450"/>
</dbReference>
<keyword evidence="12" id="KW-0503">Monooxygenase</keyword>
<dbReference type="GO" id="GO:0004497">
    <property type="term" value="F:monooxygenase activity"/>
    <property type="evidence" value="ECO:0007669"/>
    <property type="project" value="UniProtKB-KW"/>
</dbReference>
<name>A0A9J6BXL1_POLVA</name>
<evidence type="ECO:0000313" key="16">
    <source>
        <dbReference type="Proteomes" id="UP001107558"/>
    </source>
</evidence>
<gene>
    <name evidence="15" type="ORF">PVAND_004590</name>
</gene>
<dbReference type="PANTHER" id="PTHR24292:SF54">
    <property type="entry name" value="CYP9F3-RELATED"/>
    <property type="match status" value="1"/>
</dbReference>
<dbReference type="InterPro" id="IPR002401">
    <property type="entry name" value="Cyt_P450_E_grp-I"/>
</dbReference>
<protein>
    <recommendedName>
        <fullName evidence="17">Cytochrome P450</fullName>
    </recommendedName>
</protein>
<sequence>MEIILFLIFLVILFFYLLDHRYTYWKRKNVPYIEPEYFYGNARGCGTTMFSGLFYREMYNKLKKFKPIAGFYLYSQPAIMVTDLDLIKTIFVKDFNSFHERGGYYNEKDDPTSANMAVLEGHKWKILRNKVTPVFTSEKIKKMFSIIGNVADRMIDRIAFESKEVGSIDVKTLFTRYTTDVIGEIAFGISCNSLNDYSAPFYKFGTEAFTNLSFLKRTFTMYYPNLSRKLGITVNRPEIVAFYKDVVEQTIKYREENNIERNDVFSLLIKLMKNSQLTFNEVLTQSIMFFLGGYETTSKVMMFTTYLLSQHKEIREKLRKNIAEALAIHNGEFTYEAVNEMHYLEQCINESMRMYPVGQASRRIATKDYQVPNTKVVIEKGTPVFVSFYGINLDPEIYPNPEKFDPDRFSPEEVEKRHSSSFTVFGLGPRMCLASRFAMVELKVTMAKILMNYDFELDHSKTPSTLTYEVRRVILTPKEDIFINFKRFNIPHIKPKFFYGNVKEFRETFSHVEFLQDIYNKLKISGPVVGAYIYFSSTTIFTDTEIIKTILLKNFENLLYRGIYYNEKHDPASADLVNLEDEKWKNLRYKITPTFSSSKLKLMLPIIESVTDKFMSAIEKESSGNESLTGFETTATTLTYCIFEVSNSIEIQKLARETVREVLEKFNGQYSYQALNEMKYLEWCLKETMRKYPPFTFLRRMVRKDFHVPGLQTLTPVYSVHHDPDIYPKPEIEAKRHEFSYLAFGHGPQICIGERFAMLEMKLAMAKILMNYNFELDTIKTAIPLKFDKKKIILTTADEIFVKVKSL</sequence>
<dbReference type="FunFam" id="1.10.630.10:FF:000042">
    <property type="entry name" value="Cytochrome P450"/>
    <property type="match status" value="1"/>
</dbReference>
<evidence type="ECO:0000256" key="12">
    <source>
        <dbReference type="ARBA" id="ARBA00023033"/>
    </source>
</evidence>
<evidence type="ECO:0000256" key="5">
    <source>
        <dbReference type="ARBA" id="ARBA00010617"/>
    </source>
</evidence>
<dbReference type="CDD" id="cd11056">
    <property type="entry name" value="CYP6-like"/>
    <property type="match status" value="1"/>
</dbReference>
<evidence type="ECO:0000256" key="3">
    <source>
        <dbReference type="ARBA" id="ARBA00004174"/>
    </source>
</evidence>
<reference evidence="15" key="1">
    <citation type="submission" date="2021-03" db="EMBL/GenBank/DDBJ databases">
        <title>Chromosome level genome of the anhydrobiotic midge Polypedilum vanderplanki.</title>
        <authorList>
            <person name="Yoshida Y."/>
            <person name="Kikawada T."/>
            <person name="Gusev O."/>
        </authorList>
    </citation>
    <scope>NUCLEOTIDE SEQUENCE</scope>
    <source>
        <strain evidence="15">NIAS01</strain>
        <tissue evidence="15">Whole body or cell culture</tissue>
    </source>
</reference>
<dbReference type="InterPro" id="IPR036396">
    <property type="entry name" value="Cyt_P450_sf"/>
</dbReference>
<keyword evidence="8" id="KW-0256">Endoplasmic reticulum</keyword>
<dbReference type="InterPro" id="IPR050476">
    <property type="entry name" value="Insect_CytP450_Detox"/>
</dbReference>
<keyword evidence="7 14" id="KW-0479">Metal-binding</keyword>
<comment type="similarity">
    <text evidence="5">Belongs to the cytochrome P450 family.</text>
</comment>
<dbReference type="AlphaFoldDB" id="A0A9J6BXL1"/>
<dbReference type="InterPro" id="IPR001128">
    <property type="entry name" value="Cyt_P450"/>
</dbReference>
<keyword evidence="11 14" id="KW-0408">Iron</keyword>
<keyword evidence="10" id="KW-0560">Oxidoreductase</keyword>
<comment type="cofactor">
    <cofactor evidence="1 14">
        <name>heme</name>
        <dbReference type="ChEBI" id="CHEBI:30413"/>
    </cofactor>
</comment>
<dbReference type="Pfam" id="PF00067">
    <property type="entry name" value="p450"/>
    <property type="match status" value="3"/>
</dbReference>
<keyword evidence="9" id="KW-0492">Microsome</keyword>
<dbReference type="Gene3D" id="1.10.630.10">
    <property type="entry name" value="Cytochrome P450"/>
    <property type="match status" value="3"/>
</dbReference>
<dbReference type="InterPro" id="IPR017972">
    <property type="entry name" value="Cyt_P450_CS"/>
</dbReference>
<dbReference type="GO" id="GO:0020037">
    <property type="term" value="F:heme binding"/>
    <property type="evidence" value="ECO:0007669"/>
    <property type="project" value="InterPro"/>
</dbReference>
<comment type="function">
    <text evidence="2">May be involved in the metabolism of insect hormones and in the breakdown of synthetic insecticides.</text>
</comment>
<proteinExistence type="inferred from homology"/>
<evidence type="ECO:0000256" key="1">
    <source>
        <dbReference type="ARBA" id="ARBA00001971"/>
    </source>
</evidence>
<evidence type="ECO:0000256" key="8">
    <source>
        <dbReference type="ARBA" id="ARBA00022824"/>
    </source>
</evidence>
<dbReference type="GO" id="GO:0016705">
    <property type="term" value="F:oxidoreductase activity, acting on paired donors, with incorporation or reduction of molecular oxygen"/>
    <property type="evidence" value="ECO:0007669"/>
    <property type="project" value="InterPro"/>
</dbReference>
<dbReference type="Proteomes" id="UP001107558">
    <property type="component" value="Chromosome 2"/>
</dbReference>
<keyword evidence="6 14" id="KW-0349">Heme</keyword>
<evidence type="ECO:0000256" key="4">
    <source>
        <dbReference type="ARBA" id="ARBA00004406"/>
    </source>
</evidence>
<dbReference type="OrthoDB" id="2789670at2759"/>
<dbReference type="EMBL" id="JADBJN010000002">
    <property type="protein sequence ID" value="KAG5674636.1"/>
    <property type="molecule type" value="Genomic_DNA"/>
</dbReference>
<evidence type="ECO:0000256" key="14">
    <source>
        <dbReference type="PIRSR" id="PIRSR602401-1"/>
    </source>
</evidence>
<evidence type="ECO:0000256" key="2">
    <source>
        <dbReference type="ARBA" id="ARBA00003690"/>
    </source>
</evidence>
<keyword evidence="16" id="KW-1185">Reference proteome</keyword>
<dbReference type="SUPFAM" id="SSF48264">
    <property type="entry name" value="Cytochrome P450"/>
    <property type="match status" value="2"/>
</dbReference>
<comment type="caution">
    <text evidence="15">The sequence shown here is derived from an EMBL/GenBank/DDBJ whole genome shotgun (WGS) entry which is preliminary data.</text>
</comment>
<dbReference type="PROSITE" id="PS00086">
    <property type="entry name" value="CYTOCHROME_P450"/>
    <property type="match status" value="1"/>
</dbReference>
<evidence type="ECO:0000256" key="7">
    <source>
        <dbReference type="ARBA" id="ARBA00022723"/>
    </source>
</evidence>
<dbReference type="PRINTS" id="PR00463">
    <property type="entry name" value="EP450I"/>
</dbReference>
<keyword evidence="13" id="KW-0472">Membrane</keyword>
<accession>A0A9J6BXL1</accession>